<comment type="cofactor">
    <cofactor evidence="1">
        <name>FAD</name>
        <dbReference type="ChEBI" id="CHEBI:57692"/>
    </cofactor>
</comment>
<feature type="domain" description="Glucose-methanol-choline oxidoreductase N-terminal" evidence="4">
    <location>
        <begin position="293"/>
        <end position="307"/>
    </location>
</feature>
<dbReference type="PANTHER" id="PTHR11552:SF219">
    <property type="entry name" value="GLUCOSE-METHANOL-CHOLINE OXIDOREDUCTASE N-TERMINAL DOMAIN-CONTAINING PROTEIN"/>
    <property type="match status" value="1"/>
</dbReference>
<accession>A0A8H6YPI5</accession>
<keyword evidence="6" id="KW-1185">Reference proteome</keyword>
<comment type="caution">
    <text evidence="5">The sequence shown here is derived from an EMBL/GenBank/DDBJ whole genome shotgun (WGS) entry which is preliminary data.</text>
</comment>
<comment type="similarity">
    <text evidence="2">Belongs to the GMC oxidoreductase family.</text>
</comment>
<dbReference type="Proteomes" id="UP000620124">
    <property type="component" value="Unassembled WGS sequence"/>
</dbReference>
<proteinExistence type="inferred from homology"/>
<evidence type="ECO:0000259" key="4">
    <source>
        <dbReference type="PROSITE" id="PS00624"/>
    </source>
</evidence>
<feature type="active site" description="Proton acceptor" evidence="3">
    <location>
        <position position="566"/>
    </location>
</feature>
<dbReference type="SUPFAM" id="SSF54373">
    <property type="entry name" value="FAD-linked reductases, C-terminal domain"/>
    <property type="match status" value="1"/>
</dbReference>
<organism evidence="5 6">
    <name type="scientific">Mycena venus</name>
    <dbReference type="NCBI Taxonomy" id="2733690"/>
    <lineage>
        <taxon>Eukaryota</taxon>
        <taxon>Fungi</taxon>
        <taxon>Dikarya</taxon>
        <taxon>Basidiomycota</taxon>
        <taxon>Agaricomycotina</taxon>
        <taxon>Agaricomycetes</taxon>
        <taxon>Agaricomycetidae</taxon>
        <taxon>Agaricales</taxon>
        <taxon>Marasmiineae</taxon>
        <taxon>Mycenaceae</taxon>
        <taxon>Mycena</taxon>
    </lineage>
</organism>
<dbReference type="InterPro" id="IPR007867">
    <property type="entry name" value="GMC_OxRtase_C"/>
</dbReference>
<sequence length="590" mass="64095">MGIFGPPTYPALSVNEAGSPFEASAKQAIETKTYDYIIVGGGTAGCCLASRLSEDPSVSVLVLERGPVHDAWFSRIPMISSDLYSKTTPIVRTPSMPIEGAHGKVVDVVHTESLGGGSCVNAMLVTRGPAGDFNHWAEMGHPSWGYNFLKPYFSKSEKSLSHSSEWRGHSGPLVNKTATLFFDIHRSVHKAAVILGYKDVSDFNAPDIPVDSCTVLDEAIDESLRRVSSYNAFLPAELAQDRRQHLKICTWAVSTRIEFEDGIAVGVEFKSSNKSIPGTFYARARKEIVVCSGAIGSPQLLLLSGIGPKEHLEEHSIKPVVDLPGVGSHLQDHIGVPLMYEIPIWDSVHHAAASTWKGLLEFGKYMLGYKGLLGSTVSPMSIFAHSAHFDEKTAAVLDSVPSAAPNGNRPDIEIMTMSYNSSDTPSPAGMGVFSFLLCNLQPKSLGSVRLASSDPYARPNVNLNFLSNAEDYVPLRRGVHLTRRLAEQVAAQGYPIKDWKLPASESDEDADAYIRAEFRTCYHYSSTCRMARREDGGVVNDELQAYGVQGLRVCDTSVFPSIPSAHTMVPAITFAERCADLMKATAAKTH</sequence>
<dbReference type="InterPro" id="IPR012132">
    <property type="entry name" value="GMC_OxRdtase"/>
</dbReference>
<evidence type="ECO:0000256" key="1">
    <source>
        <dbReference type="ARBA" id="ARBA00001974"/>
    </source>
</evidence>
<dbReference type="PIRSF" id="PIRSF000137">
    <property type="entry name" value="Alcohol_oxidase"/>
    <property type="match status" value="1"/>
</dbReference>
<name>A0A8H6YPI5_9AGAR</name>
<evidence type="ECO:0000256" key="3">
    <source>
        <dbReference type="PIRSR" id="PIRSR000137-1"/>
    </source>
</evidence>
<dbReference type="Pfam" id="PF05199">
    <property type="entry name" value="GMC_oxred_C"/>
    <property type="match status" value="1"/>
</dbReference>
<dbReference type="InterPro" id="IPR036188">
    <property type="entry name" value="FAD/NAD-bd_sf"/>
</dbReference>
<dbReference type="GO" id="GO:0050660">
    <property type="term" value="F:flavin adenine dinucleotide binding"/>
    <property type="evidence" value="ECO:0007669"/>
    <property type="project" value="InterPro"/>
</dbReference>
<dbReference type="PROSITE" id="PS00624">
    <property type="entry name" value="GMC_OXRED_2"/>
    <property type="match status" value="1"/>
</dbReference>
<dbReference type="AlphaFoldDB" id="A0A8H6YPI5"/>
<evidence type="ECO:0000256" key="2">
    <source>
        <dbReference type="ARBA" id="ARBA00010790"/>
    </source>
</evidence>
<dbReference type="OrthoDB" id="269227at2759"/>
<dbReference type="Pfam" id="PF00732">
    <property type="entry name" value="GMC_oxred_N"/>
    <property type="match status" value="1"/>
</dbReference>
<protein>
    <submittedName>
        <fullName evidence="5">Alcohol oxidase</fullName>
    </submittedName>
</protein>
<dbReference type="EMBL" id="JACAZI010000004">
    <property type="protein sequence ID" value="KAF7362467.1"/>
    <property type="molecule type" value="Genomic_DNA"/>
</dbReference>
<reference evidence="5" key="1">
    <citation type="submission" date="2020-05" db="EMBL/GenBank/DDBJ databases">
        <title>Mycena genomes resolve the evolution of fungal bioluminescence.</title>
        <authorList>
            <person name="Tsai I.J."/>
        </authorList>
    </citation>
    <scope>NUCLEOTIDE SEQUENCE</scope>
    <source>
        <strain evidence="5">CCC161011</strain>
    </source>
</reference>
<feature type="active site" description="Proton donor" evidence="3">
    <location>
        <position position="523"/>
    </location>
</feature>
<dbReference type="InterPro" id="IPR000172">
    <property type="entry name" value="GMC_OxRdtase_N"/>
</dbReference>
<dbReference type="Gene3D" id="3.30.560.10">
    <property type="entry name" value="Glucose Oxidase, domain 3"/>
    <property type="match status" value="1"/>
</dbReference>
<dbReference type="GO" id="GO:0016614">
    <property type="term" value="F:oxidoreductase activity, acting on CH-OH group of donors"/>
    <property type="evidence" value="ECO:0007669"/>
    <property type="project" value="InterPro"/>
</dbReference>
<dbReference type="Gene3D" id="3.50.50.60">
    <property type="entry name" value="FAD/NAD(P)-binding domain"/>
    <property type="match status" value="1"/>
</dbReference>
<evidence type="ECO:0000313" key="6">
    <source>
        <dbReference type="Proteomes" id="UP000620124"/>
    </source>
</evidence>
<dbReference type="PANTHER" id="PTHR11552">
    <property type="entry name" value="GLUCOSE-METHANOL-CHOLINE GMC OXIDOREDUCTASE"/>
    <property type="match status" value="1"/>
</dbReference>
<evidence type="ECO:0000313" key="5">
    <source>
        <dbReference type="EMBL" id="KAF7362467.1"/>
    </source>
</evidence>
<gene>
    <name evidence="5" type="ORF">MVEN_00594300</name>
</gene>
<dbReference type="SUPFAM" id="SSF51905">
    <property type="entry name" value="FAD/NAD(P)-binding domain"/>
    <property type="match status" value="1"/>
</dbReference>